<comment type="caution">
    <text evidence="6">The sequence shown here is derived from an EMBL/GenBank/DDBJ whole genome shotgun (WGS) entry which is preliminary data.</text>
</comment>
<dbReference type="PROSITE" id="PS50166">
    <property type="entry name" value="IMPORTIN_B_NT"/>
    <property type="match status" value="1"/>
</dbReference>
<comment type="subcellular location">
    <subcellularLocation>
        <location evidence="1">Nucleus</location>
    </subcellularLocation>
</comment>
<dbReference type="GO" id="GO:0031267">
    <property type="term" value="F:small GTPase binding"/>
    <property type="evidence" value="ECO:0007669"/>
    <property type="project" value="InterPro"/>
</dbReference>
<sequence length="1044" mass="117993">MNFSRGDSMATGVKIERVSPEELYEVVTTASSQDPAQVQVSSKRLKQMLDMFGTFDALHEIAAQHTIPLAIRQQSIIQFKNAALNHWRSRKLLSDEQRIRIRTRCLNFLEEEDETIAECNEVIVSKISRQDFPNNWGSLITDLVVVIDTNLQKRYSNRDEDPRTTLKLRRSLSLLNGVLKEFASIKMLNGVKTMAKIVEDLRLVLYGYYSNMITGISSTTITQQSIRSQRIHDDILLCHLVYKCIVKMAVWLWNRVDKLAKEEAEGNQAWIRDLFQNSAIQLKTLVELRNNVVPRDGTAKDVDSNRSVDILTRHIHIFGKFFRRLQQLSPPRFANLPMCSNLILFYWSQVVEATGGPPDQVADANDAVYPIRFLVQGMVLFKEILAQWTPVRKDGTLNSNSLSQEFVANAVQLLVTRFMPLNPTDLENWVADPEEWVNLEDKENDQWEFEIRPCSERVLMQLSNQYPQYVIPLLESTFKQVAIQISVDLQSVVQKEALYCALGRCAIRLKDVIPFNQWLEHTLSVEAQDTNPNYPIIKRRIAWLIGKWVSESCISPNNPRIWEILTHLLKNRGPGTDSVVRLTAAVALKECLDILEFQPDIFAPFLPTTVSELIQLMGEADTFESKRRVDHSLNVVIEQAGPRITPFITAITEPLPKLWIEAGDQWLFKSSLLVTVTKLIESVGSQSTSLGGIVVPLVRESLSPGAIINLDEDGLNLWSTALRNTLTLTSVNGAPAMFDLFPEAVSMLSSNLDLLGKVTSVIESYILLDAPGLLQGSATSLFDAFLAALKSEAVTLVNAKDLLLTLNLLVQTSPSGLWGEALHNSGLFAHTLMTLIDGEASTLILTEQICFLARIVMADRQMFLQLMTVTASSRNVTEKYLYEGLLDQWWSKFDNMSEPRHRKLAAMGIASLVSTGRIDVLQRLPVEIFNLWVDVFCEIKEAQALQISPIRSPIPSANNLRRHWELDEAPDYYYQNTEGTPEYDRRKVVYDRDPVRTIQLGAFIGIHIREAEAVCGPDWFRTECLAKAEPAVLKQIQDEVARAG</sequence>
<dbReference type="PANTHER" id="PTHR10997:SF7">
    <property type="entry name" value="IMPORTIN-11"/>
    <property type="match status" value="1"/>
</dbReference>
<dbReference type="Pfam" id="PF25758">
    <property type="entry name" value="TPR_IPO11"/>
    <property type="match status" value="1"/>
</dbReference>
<dbReference type="GO" id="GO:0006606">
    <property type="term" value="P:protein import into nucleus"/>
    <property type="evidence" value="ECO:0007669"/>
    <property type="project" value="TreeGrafter"/>
</dbReference>
<dbReference type="SUPFAM" id="SSF48371">
    <property type="entry name" value="ARM repeat"/>
    <property type="match status" value="1"/>
</dbReference>
<evidence type="ECO:0000256" key="3">
    <source>
        <dbReference type="ARBA" id="ARBA00022448"/>
    </source>
</evidence>
<dbReference type="OrthoDB" id="361693at2759"/>
<feature type="domain" description="Importin N-terminal" evidence="5">
    <location>
        <begin position="41"/>
        <end position="111"/>
    </location>
</feature>
<dbReference type="Pfam" id="PF03810">
    <property type="entry name" value="IBN_N"/>
    <property type="match status" value="1"/>
</dbReference>
<keyword evidence="4" id="KW-0539">Nucleus</keyword>
<keyword evidence="7" id="KW-1185">Reference proteome</keyword>
<evidence type="ECO:0000256" key="1">
    <source>
        <dbReference type="ARBA" id="ARBA00004123"/>
    </source>
</evidence>
<name>A0A9P5Y914_9AGAR</name>
<dbReference type="AlphaFoldDB" id="A0A9P5Y914"/>
<proteinExistence type="inferred from homology"/>
<keyword evidence="3" id="KW-0813">Transport</keyword>
<comment type="similarity">
    <text evidence="2">Belongs to the importin beta family.</text>
</comment>
<reference evidence="6" key="1">
    <citation type="submission" date="2020-11" db="EMBL/GenBank/DDBJ databases">
        <authorList>
            <consortium name="DOE Joint Genome Institute"/>
            <person name="Ahrendt S."/>
            <person name="Riley R."/>
            <person name="Andreopoulos W."/>
            <person name="Labutti K."/>
            <person name="Pangilinan J."/>
            <person name="Ruiz-Duenas F.J."/>
            <person name="Barrasa J.M."/>
            <person name="Sanchez-Garcia M."/>
            <person name="Camarero S."/>
            <person name="Miyauchi S."/>
            <person name="Serrano A."/>
            <person name="Linde D."/>
            <person name="Babiker R."/>
            <person name="Drula E."/>
            <person name="Ayuso-Fernandez I."/>
            <person name="Pacheco R."/>
            <person name="Padilla G."/>
            <person name="Ferreira P."/>
            <person name="Barriuso J."/>
            <person name="Kellner H."/>
            <person name="Castanera R."/>
            <person name="Alfaro M."/>
            <person name="Ramirez L."/>
            <person name="Pisabarro A.G."/>
            <person name="Kuo A."/>
            <person name="Tritt A."/>
            <person name="Lipzen A."/>
            <person name="He G."/>
            <person name="Yan M."/>
            <person name="Ng V."/>
            <person name="Cullen D."/>
            <person name="Martin F."/>
            <person name="Rosso M.-N."/>
            <person name="Henrissat B."/>
            <person name="Hibbett D."/>
            <person name="Martinez A.T."/>
            <person name="Grigoriev I.V."/>
        </authorList>
    </citation>
    <scope>NUCLEOTIDE SEQUENCE</scope>
    <source>
        <strain evidence="6">CBS 247.69</strain>
    </source>
</reference>
<organism evidence="6 7">
    <name type="scientific">Collybia nuda</name>
    <dbReference type="NCBI Taxonomy" id="64659"/>
    <lineage>
        <taxon>Eukaryota</taxon>
        <taxon>Fungi</taxon>
        <taxon>Dikarya</taxon>
        <taxon>Basidiomycota</taxon>
        <taxon>Agaricomycotina</taxon>
        <taxon>Agaricomycetes</taxon>
        <taxon>Agaricomycetidae</taxon>
        <taxon>Agaricales</taxon>
        <taxon>Tricholomatineae</taxon>
        <taxon>Clitocybaceae</taxon>
        <taxon>Collybia</taxon>
    </lineage>
</organism>
<accession>A0A9P5Y914</accession>
<evidence type="ECO:0000256" key="4">
    <source>
        <dbReference type="ARBA" id="ARBA00023242"/>
    </source>
</evidence>
<dbReference type="Gene3D" id="1.25.10.10">
    <property type="entry name" value="Leucine-rich Repeat Variant"/>
    <property type="match status" value="1"/>
</dbReference>
<dbReference type="GO" id="GO:0005635">
    <property type="term" value="C:nuclear envelope"/>
    <property type="evidence" value="ECO:0007669"/>
    <property type="project" value="TreeGrafter"/>
</dbReference>
<evidence type="ECO:0000259" key="5">
    <source>
        <dbReference type="PROSITE" id="PS50166"/>
    </source>
</evidence>
<protein>
    <submittedName>
        <fullName evidence="6">Armadillo-type protein</fullName>
    </submittedName>
</protein>
<evidence type="ECO:0000313" key="6">
    <source>
        <dbReference type="EMBL" id="KAF9464415.1"/>
    </source>
</evidence>
<dbReference type="Proteomes" id="UP000807353">
    <property type="component" value="Unassembled WGS sequence"/>
</dbReference>
<dbReference type="PANTHER" id="PTHR10997">
    <property type="entry name" value="IMPORTIN-7, 8, 11"/>
    <property type="match status" value="1"/>
</dbReference>
<dbReference type="InterPro" id="IPR011989">
    <property type="entry name" value="ARM-like"/>
</dbReference>
<dbReference type="GO" id="GO:0005829">
    <property type="term" value="C:cytosol"/>
    <property type="evidence" value="ECO:0007669"/>
    <property type="project" value="TreeGrafter"/>
</dbReference>
<dbReference type="InterPro" id="IPR058669">
    <property type="entry name" value="TPR_IPO7/11-like"/>
</dbReference>
<dbReference type="SMART" id="SM00913">
    <property type="entry name" value="IBN_N"/>
    <property type="match status" value="1"/>
</dbReference>
<evidence type="ECO:0000256" key="2">
    <source>
        <dbReference type="ARBA" id="ARBA00007991"/>
    </source>
</evidence>
<gene>
    <name evidence="6" type="ORF">BDZ94DRAFT_1162104</name>
</gene>
<evidence type="ECO:0000313" key="7">
    <source>
        <dbReference type="Proteomes" id="UP000807353"/>
    </source>
</evidence>
<dbReference type="InterPro" id="IPR016024">
    <property type="entry name" value="ARM-type_fold"/>
</dbReference>
<dbReference type="EMBL" id="MU150254">
    <property type="protein sequence ID" value="KAF9464415.1"/>
    <property type="molecule type" value="Genomic_DNA"/>
</dbReference>
<dbReference type="InterPro" id="IPR001494">
    <property type="entry name" value="Importin-beta_N"/>
</dbReference>